<feature type="domain" description="Cytochrome b5 heme-binding" evidence="1">
    <location>
        <begin position="72"/>
        <end position="144"/>
    </location>
</feature>
<gene>
    <name evidence="2" type="ORF">I6U51_18525</name>
</gene>
<organism evidence="2 3">
    <name type="scientific">Clostridium aciditolerans</name>
    <dbReference type="NCBI Taxonomy" id="339861"/>
    <lineage>
        <taxon>Bacteria</taxon>
        <taxon>Bacillati</taxon>
        <taxon>Bacillota</taxon>
        <taxon>Clostridia</taxon>
        <taxon>Eubacteriales</taxon>
        <taxon>Clostridiaceae</taxon>
        <taxon>Clostridium</taxon>
    </lineage>
</organism>
<dbReference type="SUPFAM" id="SSF55856">
    <property type="entry name" value="Cytochrome b5-like heme/steroid binding domain"/>
    <property type="match status" value="1"/>
</dbReference>
<name>A0A934HWM9_9CLOT</name>
<evidence type="ECO:0000313" key="2">
    <source>
        <dbReference type="EMBL" id="MBI6874668.1"/>
    </source>
</evidence>
<dbReference type="Gene3D" id="3.10.120.10">
    <property type="entry name" value="Cytochrome b5-like heme/steroid binding domain"/>
    <property type="match status" value="1"/>
</dbReference>
<dbReference type="AlphaFoldDB" id="A0A934HWM9"/>
<dbReference type="SMART" id="SM01117">
    <property type="entry name" value="Cyt-b5"/>
    <property type="match status" value="1"/>
</dbReference>
<evidence type="ECO:0000259" key="1">
    <source>
        <dbReference type="SMART" id="SM01117"/>
    </source>
</evidence>
<reference evidence="2" key="1">
    <citation type="submission" date="2020-12" db="EMBL/GenBank/DDBJ databases">
        <title>Clostridium thailandense sp. nov., a novel acetogenic bacterium isolated from peat land soil in Thailand.</title>
        <authorList>
            <person name="Chaikitkaew S."/>
            <person name="Birkeland N.K."/>
        </authorList>
    </citation>
    <scope>NUCLEOTIDE SEQUENCE</scope>
    <source>
        <strain evidence="2">DSM 17425</strain>
    </source>
</reference>
<accession>A0A934HWM9</accession>
<sequence>MYKNYKLKEQIQDSKDNIFYYNYMLTFSLCPYIRHHFIKLKELEIEKLKKLIIKKRTEDTFKNISLKRQKELTLEELSNYNGEGGRPAYVAVNGIVYDVSVNPAWGGGTHYGLYSGKNLTGEFSGCHMGNVGVLNSLPKIGTIKK</sequence>
<dbReference type="EMBL" id="JAEEGB010000030">
    <property type="protein sequence ID" value="MBI6874668.1"/>
    <property type="molecule type" value="Genomic_DNA"/>
</dbReference>
<keyword evidence="3" id="KW-1185">Reference proteome</keyword>
<evidence type="ECO:0000313" key="3">
    <source>
        <dbReference type="Proteomes" id="UP000622687"/>
    </source>
</evidence>
<protein>
    <submittedName>
        <fullName evidence="2">Steroid-binding protein</fullName>
    </submittedName>
</protein>
<dbReference type="InterPro" id="IPR001199">
    <property type="entry name" value="Cyt_B5-like_heme/steroid-bd"/>
</dbReference>
<proteinExistence type="predicted"/>
<dbReference type="InterPro" id="IPR036400">
    <property type="entry name" value="Cyt_B5-like_heme/steroid_sf"/>
</dbReference>
<dbReference type="Proteomes" id="UP000622687">
    <property type="component" value="Unassembled WGS sequence"/>
</dbReference>
<dbReference type="Pfam" id="PF00173">
    <property type="entry name" value="Cyt-b5"/>
    <property type="match status" value="1"/>
</dbReference>
<dbReference type="RefSeq" id="WP_211144053.1">
    <property type="nucleotide sequence ID" value="NZ_JAEEGB010000030.1"/>
</dbReference>
<comment type="caution">
    <text evidence="2">The sequence shown here is derived from an EMBL/GenBank/DDBJ whole genome shotgun (WGS) entry which is preliminary data.</text>
</comment>